<evidence type="ECO:0000256" key="2">
    <source>
        <dbReference type="ARBA" id="ARBA00022737"/>
    </source>
</evidence>
<keyword evidence="4" id="KW-0418">Kinase</keyword>
<dbReference type="InterPro" id="IPR001680">
    <property type="entry name" value="WD40_rpt"/>
</dbReference>
<evidence type="ECO:0000256" key="1">
    <source>
        <dbReference type="ARBA" id="ARBA00022574"/>
    </source>
</evidence>
<dbReference type="PRINTS" id="PR00320">
    <property type="entry name" value="GPROTEINBRPT"/>
</dbReference>
<keyword evidence="5" id="KW-1185">Reference proteome</keyword>
<dbReference type="PROSITE" id="PS50294">
    <property type="entry name" value="WD_REPEATS_REGION"/>
    <property type="match status" value="3"/>
</dbReference>
<dbReference type="PROSITE" id="PS00678">
    <property type="entry name" value="WD_REPEATS_1"/>
    <property type="match status" value="3"/>
</dbReference>
<dbReference type="SMART" id="SM00320">
    <property type="entry name" value="WD40"/>
    <property type="match status" value="6"/>
</dbReference>
<feature type="repeat" description="WD" evidence="3">
    <location>
        <begin position="154"/>
        <end position="174"/>
    </location>
</feature>
<dbReference type="PANTHER" id="PTHR19879:SF9">
    <property type="entry name" value="TRANSCRIPTION INITIATION FACTOR TFIID SUBUNIT 5"/>
    <property type="match status" value="1"/>
</dbReference>
<feature type="repeat" description="WD" evidence="3">
    <location>
        <begin position="4"/>
        <end position="38"/>
    </location>
</feature>
<reference evidence="4 5" key="1">
    <citation type="submission" date="2019-05" db="EMBL/GenBank/DDBJ databases">
        <authorList>
            <consortium name="Science for Life Laboratories"/>
        </authorList>
    </citation>
    <scope>NUCLEOTIDE SEQUENCE [LARGE SCALE GENOMIC DNA]</scope>
    <source>
        <strain evidence="4">Soil9</strain>
    </source>
</reference>
<dbReference type="GO" id="GO:0016301">
    <property type="term" value="F:kinase activity"/>
    <property type="evidence" value="ECO:0007669"/>
    <property type="project" value="UniProtKB-KW"/>
</dbReference>
<dbReference type="Pfam" id="PF00400">
    <property type="entry name" value="WD40"/>
    <property type="match status" value="4"/>
</dbReference>
<dbReference type="Gene3D" id="2.130.10.10">
    <property type="entry name" value="YVTN repeat-like/Quinoprotein amine dehydrogenase"/>
    <property type="match status" value="3"/>
</dbReference>
<accession>A0A6P2DI67</accession>
<dbReference type="SUPFAM" id="SSF50978">
    <property type="entry name" value="WD40 repeat-like"/>
    <property type="match status" value="1"/>
</dbReference>
<dbReference type="EMBL" id="LR593886">
    <property type="protein sequence ID" value="VTR99678.1"/>
    <property type="molecule type" value="Genomic_DNA"/>
</dbReference>
<dbReference type="InterPro" id="IPR011659">
    <property type="entry name" value="WD40"/>
</dbReference>
<keyword evidence="1 3" id="KW-0853">WD repeat</keyword>
<feature type="repeat" description="WD" evidence="3">
    <location>
        <begin position="232"/>
        <end position="273"/>
    </location>
</feature>
<evidence type="ECO:0000256" key="3">
    <source>
        <dbReference type="PROSITE-ProRule" id="PRU00221"/>
    </source>
</evidence>
<dbReference type="PANTHER" id="PTHR19879">
    <property type="entry name" value="TRANSCRIPTION INITIATION FACTOR TFIID"/>
    <property type="match status" value="1"/>
</dbReference>
<dbReference type="InterPro" id="IPR020472">
    <property type="entry name" value="WD40_PAC1"/>
</dbReference>
<dbReference type="InterPro" id="IPR036322">
    <property type="entry name" value="WD40_repeat_dom_sf"/>
</dbReference>
<keyword evidence="2" id="KW-0677">Repeat</keyword>
<dbReference type="PROSITE" id="PS50082">
    <property type="entry name" value="WD_REPEATS_2"/>
    <property type="match status" value="4"/>
</dbReference>
<protein>
    <submittedName>
        <fullName evidence="4">Uncharacterized protein</fullName>
    </submittedName>
</protein>
<dbReference type="AlphaFoldDB" id="A0A6P2DI67"/>
<dbReference type="Pfam" id="PF07676">
    <property type="entry name" value="PD40"/>
    <property type="match status" value="1"/>
</dbReference>
<dbReference type="RefSeq" id="WP_162671948.1">
    <property type="nucleotide sequence ID" value="NZ_LR593886.1"/>
</dbReference>
<sequence>MITFSPHTGKVTALGFSPDGTRLASVSSDGALKLWDVSRLGSSPPVWEVIDAHELPINHCQFAWSGAVVYTGGSDGILKAWDARDGRLVAETDPQTHPEAESNSVNAFGLSLCGNFVAYGGGYMWLPTEFVVARTSDLTPIRRVPGHAGAVGIFVPQERGFITGSADQTVRLWDWDSTECHGKIHLRGVVRGLAGSRDGKHIASCGGAIVHRYSARPVAGPGYHDPEKIGDFRGHTKRVDCIEFSPDGTRLASAANDGTVRVWDVASGGQLRAFHPKLGPLHWVTFAPDGLTLAFSSQKGHIGLLDMDA</sequence>
<feature type="repeat" description="WD" evidence="3">
    <location>
        <begin position="50"/>
        <end position="91"/>
    </location>
</feature>
<proteinExistence type="predicted"/>
<dbReference type="InterPro" id="IPR019775">
    <property type="entry name" value="WD40_repeat_CS"/>
</dbReference>
<evidence type="ECO:0000313" key="5">
    <source>
        <dbReference type="Proteomes" id="UP000464178"/>
    </source>
</evidence>
<gene>
    <name evidence="4" type="ORF">SOIL9_84370</name>
</gene>
<dbReference type="KEGG" id="gms:SOIL9_84370"/>
<evidence type="ECO:0000313" key="4">
    <source>
        <dbReference type="EMBL" id="VTR99678.1"/>
    </source>
</evidence>
<dbReference type="InterPro" id="IPR015943">
    <property type="entry name" value="WD40/YVTN_repeat-like_dom_sf"/>
</dbReference>
<name>A0A6P2DI67_9BACT</name>
<organism evidence="4 5">
    <name type="scientific">Gemmata massiliana</name>
    <dbReference type="NCBI Taxonomy" id="1210884"/>
    <lineage>
        <taxon>Bacteria</taxon>
        <taxon>Pseudomonadati</taxon>
        <taxon>Planctomycetota</taxon>
        <taxon>Planctomycetia</taxon>
        <taxon>Gemmatales</taxon>
        <taxon>Gemmataceae</taxon>
        <taxon>Gemmata</taxon>
    </lineage>
</organism>
<keyword evidence="4" id="KW-0808">Transferase</keyword>
<dbReference type="Proteomes" id="UP000464178">
    <property type="component" value="Chromosome"/>
</dbReference>